<feature type="transmembrane region" description="Helical" evidence="9">
    <location>
        <begin position="220"/>
        <end position="249"/>
    </location>
</feature>
<dbReference type="Pfam" id="PF13231">
    <property type="entry name" value="PMT_2"/>
    <property type="match status" value="1"/>
</dbReference>
<comment type="subcellular location">
    <subcellularLocation>
        <location evidence="1">Cell membrane</location>
        <topology evidence="1">Multi-pass membrane protein</topology>
    </subcellularLocation>
</comment>
<keyword evidence="3 12" id="KW-0328">Glycosyltransferase</keyword>
<feature type="transmembrane region" description="Helical" evidence="9">
    <location>
        <begin position="269"/>
        <end position="291"/>
    </location>
</feature>
<evidence type="ECO:0000256" key="2">
    <source>
        <dbReference type="ARBA" id="ARBA00022475"/>
    </source>
</evidence>
<dbReference type="GO" id="GO:0008610">
    <property type="term" value="P:lipid biosynthetic process"/>
    <property type="evidence" value="ECO:0007669"/>
    <property type="project" value="UniProtKB-ARBA"/>
</dbReference>
<evidence type="ECO:0000256" key="9">
    <source>
        <dbReference type="SAM" id="Phobius"/>
    </source>
</evidence>
<dbReference type="RefSeq" id="WP_004053710.1">
    <property type="nucleotide sequence ID" value="NZ_BAAADN010000017.1"/>
</dbReference>
<dbReference type="EC" id="2.4.-.-" evidence="12"/>
<feature type="transmembrane region" description="Helical" evidence="9">
    <location>
        <begin position="25"/>
        <end position="45"/>
    </location>
</feature>
<evidence type="ECO:0000256" key="6">
    <source>
        <dbReference type="ARBA" id="ARBA00022989"/>
    </source>
</evidence>
<evidence type="ECO:0000259" key="10">
    <source>
        <dbReference type="Pfam" id="PF13231"/>
    </source>
</evidence>
<keyword evidence="6 9" id="KW-1133">Transmembrane helix</keyword>
<dbReference type="KEGG" id="hdo:MUK72_14125"/>
<dbReference type="PANTHER" id="PTHR33908:SF11">
    <property type="entry name" value="MEMBRANE PROTEIN"/>
    <property type="match status" value="1"/>
</dbReference>
<keyword evidence="5 9" id="KW-0812">Transmembrane</keyword>
<sequence length="631" mass="69052">MRGIGSGLLGRAKKRVGDDLTTDPYLRYVLLLATVLAGFWFWHGIPEFATIDERWRLIDALAAIGTVVDDPGLGAIRPAILAQQPAGATLYVNLLAVLPVAIVALATGQLDAFVEFNPQLRTAGLWQFRTGTPEWIWTWSLLFARLLTVVLAVGCVYLTYRLGRAMRDRTTGRLAAVLLSLTWGFLIMAHEVSEDIPALFFLLLVLYLALRYIETGDRAVFLAGCIAGGIAIAFKLTAGTSVILLGLAYVLRARRPGVNPRDALLQPGLLVMAVACGAGAIVVGFPEVLAAGPEVLIERVSGGGSRSVGVAAPVAPSWWWLVRGYLNGLGIPLFVGALGGIAAAITRLRERSIEADATVLLLVGLGMYLLVYSRWGYVRLHHLLLTFPLLALLLAAALSRLRGHSQRIMWALVAVLFVTSSAYAGVGDLHYATTPRDEAGEWLNANAPDNATMEVYRSRFRDATFPRDMQISSYRKARMTAGSDPPTRVQWMNNLSTRCPEFIQLTYWDLVHLGTASPIRAESGSQNSATDGYRRGLPPRSPTPKRAEHVRSLLTGQYNYTVAAEFGPQPPMWPQPRTQTSLLDLLKTGVDPWTITYGDDQDFRTEQYTLILNRTGQCGSSRNTSPRRRAP</sequence>
<evidence type="ECO:0000313" key="11">
    <source>
        <dbReference type="EMBL" id="GAA0455100.1"/>
    </source>
</evidence>
<proteinExistence type="predicted"/>
<evidence type="ECO:0000256" key="1">
    <source>
        <dbReference type="ARBA" id="ARBA00004651"/>
    </source>
</evidence>
<feature type="transmembrane region" description="Helical" evidence="9">
    <location>
        <begin position="357"/>
        <end position="377"/>
    </location>
</feature>
<protein>
    <submittedName>
        <fullName evidence="12">Glycosyltransferase family 39 protein</fullName>
        <ecNumber evidence="12">2.4.-.-</ecNumber>
    </submittedName>
</protein>
<evidence type="ECO:0000256" key="7">
    <source>
        <dbReference type="ARBA" id="ARBA00023136"/>
    </source>
</evidence>
<organism evidence="12 13">
    <name type="scientific">Halococcus dombrowskii</name>
    <dbReference type="NCBI Taxonomy" id="179637"/>
    <lineage>
        <taxon>Archaea</taxon>
        <taxon>Methanobacteriati</taxon>
        <taxon>Methanobacteriota</taxon>
        <taxon>Stenosarchaea group</taxon>
        <taxon>Halobacteria</taxon>
        <taxon>Halobacteriales</taxon>
        <taxon>Halococcaceae</taxon>
        <taxon>Halococcus</taxon>
    </lineage>
</organism>
<dbReference type="GO" id="GO:0005886">
    <property type="term" value="C:plasma membrane"/>
    <property type="evidence" value="ECO:0007669"/>
    <property type="project" value="UniProtKB-SubCell"/>
</dbReference>
<reference evidence="11" key="3">
    <citation type="submission" date="2023-12" db="EMBL/GenBank/DDBJ databases">
        <authorList>
            <person name="Sun Q."/>
            <person name="Inoue M."/>
        </authorList>
    </citation>
    <scope>NUCLEOTIDE SEQUENCE</scope>
    <source>
        <strain evidence="11">JCM 12289</strain>
    </source>
</reference>
<dbReference type="AlphaFoldDB" id="A0AAX3ALG0"/>
<feature type="transmembrane region" description="Helical" evidence="9">
    <location>
        <begin position="327"/>
        <end position="345"/>
    </location>
</feature>
<gene>
    <name evidence="11" type="ORF">GCM10008985_08640</name>
    <name evidence="12" type="ORF">MUK72_14125</name>
</gene>
<feature type="transmembrane region" description="Helical" evidence="9">
    <location>
        <begin position="408"/>
        <end position="426"/>
    </location>
</feature>
<evidence type="ECO:0000256" key="3">
    <source>
        <dbReference type="ARBA" id="ARBA00022676"/>
    </source>
</evidence>
<dbReference type="PANTHER" id="PTHR33908">
    <property type="entry name" value="MANNOSYLTRANSFERASE YKCB-RELATED"/>
    <property type="match status" value="1"/>
</dbReference>
<evidence type="ECO:0000313" key="12">
    <source>
        <dbReference type="EMBL" id="UOO95092.1"/>
    </source>
</evidence>
<feature type="transmembrane region" description="Helical" evidence="9">
    <location>
        <begin position="90"/>
        <end position="110"/>
    </location>
</feature>
<keyword evidence="2" id="KW-1003">Cell membrane</keyword>
<keyword evidence="7 9" id="KW-0472">Membrane</keyword>
<evidence type="ECO:0000256" key="8">
    <source>
        <dbReference type="SAM" id="MobiDB-lite"/>
    </source>
</evidence>
<evidence type="ECO:0000256" key="5">
    <source>
        <dbReference type="ARBA" id="ARBA00022692"/>
    </source>
</evidence>
<feature type="transmembrane region" description="Helical" evidence="9">
    <location>
        <begin position="172"/>
        <end position="190"/>
    </location>
</feature>
<dbReference type="EMBL" id="CP095005">
    <property type="protein sequence ID" value="UOO95092.1"/>
    <property type="molecule type" value="Genomic_DNA"/>
</dbReference>
<dbReference type="EMBL" id="BAAADN010000017">
    <property type="protein sequence ID" value="GAA0455100.1"/>
    <property type="molecule type" value="Genomic_DNA"/>
</dbReference>
<dbReference type="GeneID" id="71763007"/>
<evidence type="ECO:0000256" key="4">
    <source>
        <dbReference type="ARBA" id="ARBA00022679"/>
    </source>
</evidence>
<reference evidence="11" key="1">
    <citation type="journal article" date="2014" name="Int. J. Syst. Evol. Microbiol.">
        <title>Complete genome sequence of Corynebacterium casei LMG S-19264T (=DSM 44701T), isolated from a smear-ripened cheese.</title>
        <authorList>
            <consortium name="US DOE Joint Genome Institute (JGI-PGF)"/>
            <person name="Walter F."/>
            <person name="Albersmeier A."/>
            <person name="Kalinowski J."/>
            <person name="Ruckert C."/>
        </authorList>
    </citation>
    <scope>NUCLEOTIDE SEQUENCE</scope>
    <source>
        <strain evidence="11">JCM 12289</strain>
    </source>
</reference>
<keyword evidence="13" id="KW-1185">Reference proteome</keyword>
<dbReference type="InterPro" id="IPR038731">
    <property type="entry name" value="RgtA/B/C-like"/>
</dbReference>
<feature type="region of interest" description="Disordered" evidence="8">
    <location>
        <begin position="520"/>
        <end position="547"/>
    </location>
</feature>
<dbReference type="GO" id="GO:0016763">
    <property type="term" value="F:pentosyltransferase activity"/>
    <property type="evidence" value="ECO:0007669"/>
    <property type="project" value="TreeGrafter"/>
</dbReference>
<feature type="transmembrane region" description="Helical" evidence="9">
    <location>
        <begin position="383"/>
        <end position="401"/>
    </location>
</feature>
<dbReference type="Proteomes" id="UP000830542">
    <property type="component" value="Chromosome"/>
</dbReference>
<keyword evidence="4 12" id="KW-0808">Transferase</keyword>
<evidence type="ECO:0000313" key="13">
    <source>
        <dbReference type="Proteomes" id="UP000830542"/>
    </source>
</evidence>
<feature type="transmembrane region" description="Helical" evidence="9">
    <location>
        <begin position="196"/>
        <end position="213"/>
    </location>
</feature>
<feature type="domain" description="Glycosyltransferase RgtA/B/C/D-like" evidence="10">
    <location>
        <begin position="144"/>
        <end position="255"/>
    </location>
</feature>
<accession>A0AAX3ALG0</accession>
<dbReference type="InterPro" id="IPR050297">
    <property type="entry name" value="LipidA_mod_glycosyltrf_83"/>
</dbReference>
<dbReference type="Proteomes" id="UP001500962">
    <property type="component" value="Unassembled WGS sequence"/>
</dbReference>
<feature type="transmembrane region" description="Helical" evidence="9">
    <location>
        <begin position="136"/>
        <end position="160"/>
    </location>
</feature>
<reference evidence="12" key="2">
    <citation type="submission" date="2022-04" db="EMBL/GenBank/DDBJ databases">
        <title>Sequencing and genomic assembly of Halococcus dombrowskii.</title>
        <authorList>
            <person name="Lim S.W."/>
            <person name="MacLea K.S."/>
        </authorList>
    </citation>
    <scope>NUCLEOTIDE SEQUENCE</scope>
    <source>
        <strain evidence="12">H4</strain>
    </source>
</reference>
<name>A0AAX3ALG0_HALDO</name>